<evidence type="ECO:0000313" key="1">
    <source>
        <dbReference type="EMBL" id="CUO98914.1"/>
    </source>
</evidence>
<dbReference type="GeneID" id="96227477"/>
<proteinExistence type="predicted"/>
<accession>A0A174JGQ5</accession>
<evidence type="ECO:0000313" key="2">
    <source>
        <dbReference type="Proteomes" id="UP000095485"/>
    </source>
</evidence>
<dbReference type="RefSeq" id="WP_055281144.1">
    <property type="nucleotide sequence ID" value="NZ_CZAY01000001.1"/>
</dbReference>
<dbReference type="EMBL" id="CZAY01000001">
    <property type="protein sequence ID" value="CUO98914.1"/>
    <property type="molecule type" value="Genomic_DNA"/>
</dbReference>
<dbReference type="AlphaFoldDB" id="A0A174JGQ5"/>
<reference evidence="1 2" key="1">
    <citation type="submission" date="2015-09" db="EMBL/GenBank/DDBJ databases">
        <authorList>
            <consortium name="Pathogen Informatics"/>
        </authorList>
    </citation>
    <scope>NUCLEOTIDE SEQUENCE [LARGE SCALE GENOMIC DNA]</scope>
    <source>
        <strain evidence="1 2">2789STDY5834914</strain>
    </source>
</reference>
<dbReference type="Proteomes" id="UP000095485">
    <property type="component" value="Unassembled WGS sequence"/>
</dbReference>
<name>A0A174JGQ5_9FIRM</name>
<organism evidence="1 2">
    <name type="scientific">Dorea longicatena</name>
    <dbReference type="NCBI Taxonomy" id="88431"/>
    <lineage>
        <taxon>Bacteria</taxon>
        <taxon>Bacillati</taxon>
        <taxon>Bacillota</taxon>
        <taxon>Clostridia</taxon>
        <taxon>Lachnospirales</taxon>
        <taxon>Lachnospiraceae</taxon>
        <taxon>Dorea</taxon>
    </lineage>
</organism>
<gene>
    <name evidence="1" type="ORF">ERS852526_00165</name>
</gene>
<protein>
    <submittedName>
        <fullName evidence="1">Uncharacterized protein</fullName>
    </submittedName>
</protein>
<sequence>MAEEKKYEITETELKMYIGLAMADTIPEGAAREEEEKLSGFAAGLCKRITSHLNGSEPFSETELEAYRAVTRIFDVVQTLAEVVARNTEE</sequence>